<feature type="domain" description="Glutamine amidotransferase type-2" evidence="9">
    <location>
        <begin position="2"/>
        <end position="214"/>
    </location>
</feature>
<dbReference type="Pfam" id="PF00733">
    <property type="entry name" value="Asn_synthase"/>
    <property type="match status" value="1"/>
</dbReference>
<dbReference type="PROSITE" id="PS51278">
    <property type="entry name" value="GATASE_TYPE_2"/>
    <property type="match status" value="1"/>
</dbReference>
<evidence type="ECO:0000259" key="9">
    <source>
        <dbReference type="PROSITE" id="PS51278"/>
    </source>
</evidence>
<evidence type="ECO:0000256" key="7">
    <source>
        <dbReference type="ARBA" id="ARBA00022962"/>
    </source>
</evidence>
<dbReference type="InterPro" id="IPR051786">
    <property type="entry name" value="ASN_synthetase/amidase"/>
</dbReference>
<dbReference type="GO" id="GO:0005829">
    <property type="term" value="C:cytosol"/>
    <property type="evidence" value="ECO:0007669"/>
    <property type="project" value="TreeGrafter"/>
</dbReference>
<evidence type="ECO:0000313" key="10">
    <source>
        <dbReference type="EMBL" id="MBG0741617.1"/>
    </source>
</evidence>
<dbReference type="PANTHER" id="PTHR43284">
    <property type="entry name" value="ASPARAGINE SYNTHETASE (GLUTAMINE-HYDROLYZING)"/>
    <property type="match status" value="1"/>
</dbReference>
<dbReference type="SUPFAM" id="SSF56235">
    <property type="entry name" value="N-terminal nucleophile aminohydrolases (Ntn hydrolases)"/>
    <property type="match status" value="1"/>
</dbReference>
<accession>A0A931CRD7</accession>
<dbReference type="GO" id="GO:0005524">
    <property type="term" value="F:ATP binding"/>
    <property type="evidence" value="ECO:0007669"/>
    <property type="project" value="UniProtKB-KW"/>
</dbReference>
<evidence type="ECO:0000256" key="8">
    <source>
        <dbReference type="ARBA" id="ARBA00048741"/>
    </source>
</evidence>
<dbReference type="Gene3D" id="3.40.50.620">
    <property type="entry name" value="HUPs"/>
    <property type="match status" value="1"/>
</dbReference>
<evidence type="ECO:0000313" key="11">
    <source>
        <dbReference type="Proteomes" id="UP000655366"/>
    </source>
</evidence>
<name>A0A931CRD7_9MICC</name>
<keyword evidence="6" id="KW-0061">Asparagine biosynthesis</keyword>
<gene>
    <name evidence="10" type="primary">asnB</name>
    <name evidence="10" type="ORF">IV500_19860</name>
</gene>
<comment type="caution">
    <text evidence="10">The sequence shown here is derived from an EMBL/GenBank/DDBJ whole genome shotgun (WGS) entry which is preliminary data.</text>
</comment>
<dbReference type="PANTHER" id="PTHR43284:SF1">
    <property type="entry name" value="ASPARAGINE SYNTHETASE"/>
    <property type="match status" value="1"/>
</dbReference>
<dbReference type="SUPFAM" id="SSF144010">
    <property type="entry name" value="CofE-like"/>
    <property type="match status" value="1"/>
</dbReference>
<dbReference type="InterPro" id="IPR017932">
    <property type="entry name" value="GATase_2_dom"/>
</dbReference>
<keyword evidence="7" id="KW-0315">Glutamine amidotransferase</keyword>
<dbReference type="GO" id="GO:0006529">
    <property type="term" value="P:asparagine biosynthetic process"/>
    <property type="evidence" value="ECO:0007669"/>
    <property type="project" value="UniProtKB-KW"/>
</dbReference>
<keyword evidence="11" id="KW-1185">Reference proteome</keyword>
<dbReference type="EC" id="6.3.5.4" evidence="3"/>
<dbReference type="CDD" id="cd00712">
    <property type="entry name" value="AsnB"/>
    <property type="match status" value="1"/>
</dbReference>
<dbReference type="EMBL" id="JADNYM010000034">
    <property type="protein sequence ID" value="MBG0741617.1"/>
    <property type="molecule type" value="Genomic_DNA"/>
</dbReference>
<keyword evidence="4" id="KW-0547">Nucleotide-binding</keyword>
<dbReference type="Pfam" id="PF13537">
    <property type="entry name" value="GATase_7"/>
    <property type="match status" value="1"/>
</dbReference>
<evidence type="ECO:0000256" key="2">
    <source>
        <dbReference type="ARBA" id="ARBA00005752"/>
    </source>
</evidence>
<organism evidence="10 11">
    <name type="scientific">Arthrobacter terrae</name>
    <dbReference type="NCBI Taxonomy" id="2935737"/>
    <lineage>
        <taxon>Bacteria</taxon>
        <taxon>Bacillati</taxon>
        <taxon>Actinomycetota</taxon>
        <taxon>Actinomycetes</taxon>
        <taxon>Micrococcales</taxon>
        <taxon>Micrococcaceae</taxon>
        <taxon>Arthrobacter</taxon>
    </lineage>
</organism>
<sequence length="900" mass="100138">MCGIAGYYGFGEDEALLREMNSCIVHRGPDGEGYYTHGQVGLAHRRLSIIDVAHGQEPMFSQDGQTVLVYNGEVYNYLDLRDELVALGRTFRTVSDTEVVLQAYEEWGDAAFDRFNGMFGFAIHDRRNNRLVLARDHFGIKPLYYANAGTAEDPKLLFGSEIKPLLAAGKLDTSPNERILFRYLQFRIHDEEAQTFFSGVYKLMPGEKLVVDTSPGATSGFTVSPYTRFKEELAELAKIETPYSPAVIDEYRRRFTEGVRLRLQSEVPVGTALSGGLDSSAVVVTINKLMQENAAATDSLGATQQTFSAIFPNSINDEEKYADAVLATCTGNVTSHKILPKAEEFAVDLEDFVRTMEEPIISSGPYAQYRVMQEASKHVTVLLDGQGADEMMAGYIPYYFAYLRQLKKNGQRAKLAKELASSADILYRLGRFRLRGMVTAKKPLAISSLLKKDFTAAHKSERFANIADNLKLRLIDDLFHKSLPAVLRYEDKNTMRFSIEGRVPFLDKEVVKFLFSLDDESIIKGGWNKRILRDATRDLLPEMISNRRNKIGFTTPEAEWFILMKEKIYEIFLSSSFGARPYWDQNAVLYAFEEYLTGKSSASTMVFWRLLNTELWLREFFDEPEVKAGIADKSDYAPNADKQLDITVPAAGKGLNGKESDGGTYRRYPLRTEVFYKDTDFDPAVMGYVDRFFTGLPQAGDEHTAVTSGTPWYLFVSEKIVAMTQGRSIPVWDIKVTPAARTLSRFVTRNPGGIGLASPWSMQLAIDEVGLPRLLYAAGRSVIGKLQGKSGVFYEVVGHNINAIDGAAGYQVGTSTHSVKYAPLDPDGVAARLSALVRERVPAGFATTFAGTAIMDANDLGVVALGHDTALSKTVLEAIFKDNPQGQTTETTPMSLVFKR</sequence>
<dbReference type="InterPro" id="IPR014729">
    <property type="entry name" value="Rossmann-like_a/b/a_fold"/>
</dbReference>
<evidence type="ECO:0000256" key="6">
    <source>
        <dbReference type="ARBA" id="ARBA00022888"/>
    </source>
</evidence>
<comment type="catalytic activity">
    <reaction evidence="8">
        <text>L-aspartate + L-glutamine + ATP + H2O = L-asparagine + L-glutamate + AMP + diphosphate + H(+)</text>
        <dbReference type="Rhea" id="RHEA:12228"/>
        <dbReference type="ChEBI" id="CHEBI:15377"/>
        <dbReference type="ChEBI" id="CHEBI:15378"/>
        <dbReference type="ChEBI" id="CHEBI:29985"/>
        <dbReference type="ChEBI" id="CHEBI:29991"/>
        <dbReference type="ChEBI" id="CHEBI:30616"/>
        <dbReference type="ChEBI" id="CHEBI:33019"/>
        <dbReference type="ChEBI" id="CHEBI:58048"/>
        <dbReference type="ChEBI" id="CHEBI:58359"/>
        <dbReference type="ChEBI" id="CHEBI:456215"/>
        <dbReference type="EC" id="6.3.5.4"/>
    </reaction>
</comment>
<dbReference type="InterPro" id="IPR029055">
    <property type="entry name" value="Ntn_hydrolases_N"/>
</dbReference>
<evidence type="ECO:0000256" key="1">
    <source>
        <dbReference type="ARBA" id="ARBA00005187"/>
    </source>
</evidence>
<dbReference type="AlphaFoldDB" id="A0A931CRD7"/>
<dbReference type="GO" id="GO:0004066">
    <property type="term" value="F:asparagine synthase (glutamine-hydrolyzing) activity"/>
    <property type="evidence" value="ECO:0007669"/>
    <property type="project" value="UniProtKB-EC"/>
</dbReference>
<evidence type="ECO:0000256" key="5">
    <source>
        <dbReference type="ARBA" id="ARBA00022840"/>
    </source>
</evidence>
<dbReference type="InterPro" id="IPR001962">
    <property type="entry name" value="Asn_synthase"/>
</dbReference>
<keyword evidence="5" id="KW-0067">ATP-binding</keyword>
<comment type="pathway">
    <text evidence="1">Amino-acid biosynthesis; L-asparagine biosynthesis; L-asparagine from L-aspartate (L-Gln route): step 1/1.</text>
</comment>
<protein>
    <recommendedName>
        <fullName evidence="3">asparagine synthase (glutamine-hydrolyzing)</fullName>
        <ecNumber evidence="3">6.3.5.4</ecNumber>
    </recommendedName>
</protein>
<dbReference type="InterPro" id="IPR033738">
    <property type="entry name" value="AsnB_N"/>
</dbReference>
<reference evidence="10 11" key="1">
    <citation type="submission" date="2020-11" db="EMBL/GenBank/DDBJ databases">
        <title>Arthrobacter antarcticus sp. nov., isolated from Antarctic Soil.</title>
        <authorList>
            <person name="Li J."/>
        </authorList>
    </citation>
    <scope>NUCLEOTIDE SEQUENCE [LARGE SCALE GENOMIC DNA]</scope>
    <source>
        <strain evidence="10 11">Z1-20</strain>
    </source>
</reference>
<evidence type="ECO:0000256" key="3">
    <source>
        <dbReference type="ARBA" id="ARBA00012737"/>
    </source>
</evidence>
<keyword evidence="6" id="KW-0028">Amino-acid biosynthesis</keyword>
<dbReference type="Proteomes" id="UP000655366">
    <property type="component" value="Unassembled WGS sequence"/>
</dbReference>
<dbReference type="SUPFAM" id="SSF52402">
    <property type="entry name" value="Adenine nucleotide alpha hydrolases-like"/>
    <property type="match status" value="1"/>
</dbReference>
<comment type="similarity">
    <text evidence="2">Belongs to the asparagine synthetase family.</text>
</comment>
<dbReference type="CDD" id="cd01991">
    <property type="entry name" value="Asn_synthase_B_C"/>
    <property type="match status" value="1"/>
</dbReference>
<dbReference type="InterPro" id="IPR006426">
    <property type="entry name" value="Asn_synth_AEB"/>
</dbReference>
<evidence type="ECO:0000256" key="4">
    <source>
        <dbReference type="ARBA" id="ARBA00022741"/>
    </source>
</evidence>
<dbReference type="Gene3D" id="3.60.20.10">
    <property type="entry name" value="Glutamine Phosphoribosylpyrophosphate, subunit 1, domain 1"/>
    <property type="match status" value="1"/>
</dbReference>
<keyword evidence="10" id="KW-0436">Ligase</keyword>
<dbReference type="NCBIfam" id="TIGR01536">
    <property type="entry name" value="asn_synth_AEB"/>
    <property type="match status" value="1"/>
</dbReference>
<proteinExistence type="inferred from homology"/>